<organism evidence="2 3">
    <name type="scientific">Salibacterium qingdaonense</name>
    <dbReference type="NCBI Taxonomy" id="266892"/>
    <lineage>
        <taxon>Bacteria</taxon>
        <taxon>Bacillati</taxon>
        <taxon>Bacillota</taxon>
        <taxon>Bacilli</taxon>
        <taxon>Bacillales</taxon>
        <taxon>Bacillaceae</taxon>
    </lineage>
</organism>
<dbReference type="GO" id="GO:0005975">
    <property type="term" value="P:carbohydrate metabolic process"/>
    <property type="evidence" value="ECO:0007669"/>
    <property type="project" value="InterPro"/>
</dbReference>
<dbReference type="EMBL" id="FOTY01000024">
    <property type="protein sequence ID" value="SFM25080.1"/>
    <property type="molecule type" value="Genomic_DNA"/>
</dbReference>
<dbReference type="Gene3D" id="3.20.20.370">
    <property type="entry name" value="Glycoside hydrolase/deacetylase"/>
    <property type="match status" value="1"/>
</dbReference>
<name>A0A1I4PBS4_9BACI</name>
<dbReference type="InterPro" id="IPR002509">
    <property type="entry name" value="NODB_dom"/>
</dbReference>
<evidence type="ECO:0000259" key="1">
    <source>
        <dbReference type="PROSITE" id="PS51677"/>
    </source>
</evidence>
<dbReference type="GO" id="GO:0016020">
    <property type="term" value="C:membrane"/>
    <property type="evidence" value="ECO:0007669"/>
    <property type="project" value="TreeGrafter"/>
</dbReference>
<gene>
    <name evidence="2" type="ORF">SAMN04488054_12456</name>
</gene>
<dbReference type="Proteomes" id="UP000199668">
    <property type="component" value="Unassembled WGS sequence"/>
</dbReference>
<dbReference type="AlphaFoldDB" id="A0A1I4PBS4"/>
<dbReference type="PANTHER" id="PTHR10587:SF128">
    <property type="entry name" value="POLYSACCHARIDE DEACETYLASE PDAB-RELATED"/>
    <property type="match status" value="1"/>
</dbReference>
<dbReference type="OrthoDB" id="9806342at2"/>
<dbReference type="InterPro" id="IPR050248">
    <property type="entry name" value="Polysacc_deacetylase_ArnD"/>
</dbReference>
<evidence type="ECO:0000313" key="3">
    <source>
        <dbReference type="Proteomes" id="UP000199668"/>
    </source>
</evidence>
<dbReference type="InterPro" id="IPR011330">
    <property type="entry name" value="Glyco_hydro/deAcase_b/a-brl"/>
</dbReference>
<feature type="domain" description="NodB homology" evidence="1">
    <location>
        <begin position="57"/>
        <end position="236"/>
    </location>
</feature>
<evidence type="ECO:0000313" key="2">
    <source>
        <dbReference type="EMBL" id="SFM25080.1"/>
    </source>
</evidence>
<dbReference type="PANTHER" id="PTHR10587">
    <property type="entry name" value="GLYCOSYL TRANSFERASE-RELATED"/>
    <property type="match status" value="1"/>
</dbReference>
<dbReference type="RefSeq" id="WP_090927798.1">
    <property type="nucleotide sequence ID" value="NZ_FOTY01000024.1"/>
</dbReference>
<dbReference type="SUPFAM" id="SSF88713">
    <property type="entry name" value="Glycoside hydrolase/deacetylase"/>
    <property type="match status" value="1"/>
</dbReference>
<proteinExistence type="predicted"/>
<protein>
    <submittedName>
        <fullName evidence="2">Polysaccharide deacetylase family sporulation protein PdaB</fullName>
    </submittedName>
</protein>
<dbReference type="STRING" id="266892.SAMN04488054_12456"/>
<reference evidence="2 3" key="1">
    <citation type="submission" date="2016-10" db="EMBL/GenBank/DDBJ databases">
        <authorList>
            <person name="de Groot N.N."/>
        </authorList>
    </citation>
    <scope>NUCLEOTIDE SEQUENCE [LARGE SCALE GENOMIC DNA]</scope>
    <source>
        <strain evidence="2 3">CGMCC 1.6134</strain>
    </source>
</reference>
<dbReference type="Pfam" id="PF01522">
    <property type="entry name" value="Polysacc_deac_1"/>
    <property type="match status" value="1"/>
</dbReference>
<dbReference type="PROSITE" id="PS51677">
    <property type="entry name" value="NODB"/>
    <property type="match status" value="1"/>
</dbReference>
<dbReference type="GO" id="GO:0016810">
    <property type="term" value="F:hydrolase activity, acting on carbon-nitrogen (but not peptide) bonds"/>
    <property type="evidence" value="ECO:0007669"/>
    <property type="project" value="InterPro"/>
</dbReference>
<sequence length="255" mass="28604">MPRKVWILSSRRMRMYILTAIALFIVIGGAWMNRSVLPVFSTEEGPSAFYRADIDEKKTALTFNISWGEDRAVPILDILKEKEVEAAFFVSGAWAERHPDIMERMMEDGHTIGSHGYRYDHYPNMDEEAIVRDLNLSHKKINDVTGIDVEYFRPPHGDFTPSVLETITKSGYTTVHWSVGGDDWENPGVKQIVSDVTGALQPGDVILLNASDSARQTGEALPVIIEDLREKGYTFSSLDELISQAETDVEELAAP</sequence>
<keyword evidence="3" id="KW-1185">Reference proteome</keyword>
<accession>A0A1I4PBS4</accession>